<keyword evidence="4" id="KW-1185">Reference proteome</keyword>
<evidence type="ECO:0000313" key="3">
    <source>
        <dbReference type="EMBL" id="BAM01081.1"/>
    </source>
</evidence>
<dbReference type="eggNOG" id="COG3583">
    <property type="taxonomic scope" value="Bacteria"/>
</dbReference>
<protein>
    <recommendedName>
        <fullName evidence="2">G5 domain-containing protein</fullName>
    </recommendedName>
</protein>
<evidence type="ECO:0000256" key="1">
    <source>
        <dbReference type="ARBA" id="ARBA00022729"/>
    </source>
</evidence>
<evidence type="ECO:0000313" key="4">
    <source>
        <dbReference type="Proteomes" id="UP000007880"/>
    </source>
</evidence>
<dbReference type="InterPro" id="IPR007137">
    <property type="entry name" value="DUF348"/>
</dbReference>
<dbReference type="Proteomes" id="UP000007880">
    <property type="component" value="Chromosome"/>
</dbReference>
<organism evidence="3 4">
    <name type="scientific">Caldilinea aerophila (strain DSM 14535 / JCM 11387 / NBRC 104270 / STL-6-O1)</name>
    <dbReference type="NCBI Taxonomy" id="926550"/>
    <lineage>
        <taxon>Bacteria</taxon>
        <taxon>Bacillati</taxon>
        <taxon>Chloroflexota</taxon>
        <taxon>Caldilineae</taxon>
        <taxon>Caldilineales</taxon>
        <taxon>Caldilineaceae</taxon>
        <taxon>Caldilinea</taxon>
    </lineage>
</organism>
<dbReference type="InterPro" id="IPR051933">
    <property type="entry name" value="Resuscitation_pf_RpfB"/>
</dbReference>
<dbReference type="KEGG" id="cap:CLDAP_30410"/>
<dbReference type="GO" id="GO:0009254">
    <property type="term" value="P:peptidoglycan turnover"/>
    <property type="evidence" value="ECO:0007669"/>
    <property type="project" value="InterPro"/>
</dbReference>
<feature type="domain" description="G5" evidence="2">
    <location>
        <begin position="289"/>
        <end position="369"/>
    </location>
</feature>
<sequence>MKHLDAVAVAKSSVRLRTLAGILLALVGLAVPYRLTAKPVYVSVDGFEETIYTHRATVGALLLDLGLHPNPQDRIVPAPTSALDRGMVITVERARPLRLLADGRDFVAYSWGRTPRQALVDAGITLDTHDEVLINGQPWDADQPLPPRAIEKEASTYDRGFAWSVIRVEPLQIRVRRAIPIIVHEGGARYTIETTAQTIGEALRKNGVTLYLGDRILPSLGSAVTANLNVYIQRSTPVSVQVDGRVFKTRTQGQTVADALSDMGIVLTGADRVQPPLDTKLYGDIKIVVTRVTEDVIVEEEIAPFETVYVPDPTLPIDTQEILAPGAAGITRTRYRVRYENGEMVSKVLEDRWVAQAPANRRIAYGQKIEPRTETMPDGTVITYWRKIRMLATSYNAASAGGNRTRTGDVLREGIAAVDPRIIPLRSQVYVPGYGVADALDTGGGIIARRIDLAYDVSNYVPWRRWVDVYLLWPPPPTSSITWVVPNYPPVPQ</sequence>
<dbReference type="eggNOG" id="COG3584">
    <property type="taxonomic scope" value="Bacteria"/>
</dbReference>
<dbReference type="STRING" id="926550.CLDAP_30410"/>
<gene>
    <name evidence="3" type="ordered locus">CLDAP_30410</name>
</gene>
<dbReference type="Pfam" id="PF07501">
    <property type="entry name" value="G5"/>
    <property type="match status" value="1"/>
</dbReference>
<dbReference type="GO" id="GO:0019867">
    <property type="term" value="C:outer membrane"/>
    <property type="evidence" value="ECO:0007669"/>
    <property type="project" value="InterPro"/>
</dbReference>
<dbReference type="RefSeq" id="WP_014434307.1">
    <property type="nucleotide sequence ID" value="NC_017079.1"/>
</dbReference>
<dbReference type="Pfam" id="PF03990">
    <property type="entry name" value="DUF348"/>
    <property type="match status" value="3"/>
</dbReference>
<dbReference type="AlphaFoldDB" id="I0I743"/>
<proteinExistence type="predicted"/>
<name>I0I743_CALAS</name>
<accession>I0I743</accession>
<evidence type="ECO:0000259" key="2">
    <source>
        <dbReference type="PROSITE" id="PS51109"/>
    </source>
</evidence>
<dbReference type="EMBL" id="AP012337">
    <property type="protein sequence ID" value="BAM01081.1"/>
    <property type="molecule type" value="Genomic_DNA"/>
</dbReference>
<dbReference type="Pfam" id="PF06725">
    <property type="entry name" value="3D"/>
    <property type="match status" value="1"/>
</dbReference>
<dbReference type="Gene3D" id="2.20.230.10">
    <property type="entry name" value="Resuscitation-promoting factor rpfb"/>
    <property type="match status" value="1"/>
</dbReference>
<dbReference type="PANTHER" id="PTHR39160:SF4">
    <property type="entry name" value="RESUSCITATION-PROMOTING FACTOR RPFB"/>
    <property type="match status" value="1"/>
</dbReference>
<dbReference type="CDD" id="cd22786">
    <property type="entry name" value="DPBB_YuiC-like"/>
    <property type="match status" value="1"/>
</dbReference>
<dbReference type="PROSITE" id="PS51109">
    <property type="entry name" value="G5"/>
    <property type="match status" value="1"/>
</dbReference>
<reference evidence="3 4" key="1">
    <citation type="submission" date="2012-02" db="EMBL/GenBank/DDBJ databases">
        <title>Complete genome sequence of Caldilinea aerophila DSM 14535 (= NBRC 102666).</title>
        <authorList>
            <person name="Oguchi A."/>
            <person name="Hosoyama A."/>
            <person name="Sekine M."/>
            <person name="Fukai R."/>
            <person name="Kato Y."/>
            <person name="Nakamura S."/>
            <person name="Hanada S."/>
            <person name="Yamazaki S."/>
            <person name="Fujita N."/>
        </authorList>
    </citation>
    <scope>NUCLEOTIDE SEQUENCE [LARGE SCALE GENOMIC DNA]</scope>
    <source>
        <strain evidence="4">DSM 14535 / JCM 11387 / NBRC 104270 / STL-6-O1</strain>
    </source>
</reference>
<dbReference type="PANTHER" id="PTHR39160">
    <property type="entry name" value="CELL WALL-BINDING PROTEIN YOCH"/>
    <property type="match status" value="1"/>
</dbReference>
<dbReference type="InterPro" id="IPR011098">
    <property type="entry name" value="G5_dom"/>
</dbReference>
<dbReference type="InterPro" id="IPR010611">
    <property type="entry name" value="3D_dom"/>
</dbReference>
<dbReference type="SMART" id="SM01208">
    <property type="entry name" value="G5"/>
    <property type="match status" value="1"/>
</dbReference>
<dbReference type="HOGENOM" id="CLU_596714_0_0_0"/>
<keyword evidence="1" id="KW-0732">Signal</keyword>
<dbReference type="GO" id="GO:0004553">
    <property type="term" value="F:hydrolase activity, hydrolyzing O-glycosyl compounds"/>
    <property type="evidence" value="ECO:0007669"/>
    <property type="project" value="InterPro"/>
</dbReference>